<keyword evidence="2" id="KW-1185">Reference proteome</keyword>
<sequence>MSVQIQINGENAAEAAKELIILASYFTGSLAPNFAPSSGEAAFKDDRIPTVEELRAKATEIVKAGHQAEVKSLMNGFTVSAIPEDQRAGFLAALENLGGCPRG</sequence>
<proteinExistence type="predicted"/>
<protein>
    <submittedName>
        <fullName evidence="1">Uncharacterized protein</fullName>
    </submittedName>
</protein>
<dbReference type="AlphaFoldDB" id="A0A3G9J512"/>
<evidence type="ECO:0000313" key="2">
    <source>
        <dbReference type="Proteomes" id="UP000275368"/>
    </source>
</evidence>
<dbReference type="RefSeq" id="WP_125654499.1">
    <property type="nucleotide sequence ID" value="NZ_AP019308.1"/>
</dbReference>
<dbReference type="Proteomes" id="UP000275368">
    <property type="component" value="Chromosome"/>
</dbReference>
<gene>
    <name evidence="1" type="ORF">Back11_11980</name>
</gene>
<organism evidence="1 2">
    <name type="scientific">Paenibacillus baekrokdamisoli</name>
    <dbReference type="NCBI Taxonomy" id="1712516"/>
    <lineage>
        <taxon>Bacteria</taxon>
        <taxon>Bacillati</taxon>
        <taxon>Bacillota</taxon>
        <taxon>Bacilli</taxon>
        <taxon>Bacillales</taxon>
        <taxon>Paenibacillaceae</taxon>
        <taxon>Paenibacillus</taxon>
    </lineage>
</organism>
<dbReference type="OrthoDB" id="2666740at2"/>
<name>A0A3G9J512_9BACL</name>
<dbReference type="EMBL" id="AP019308">
    <property type="protein sequence ID" value="BBH19853.1"/>
    <property type="molecule type" value="Genomic_DNA"/>
</dbReference>
<evidence type="ECO:0000313" key="1">
    <source>
        <dbReference type="EMBL" id="BBH19853.1"/>
    </source>
</evidence>
<reference evidence="1 2" key="1">
    <citation type="submission" date="2018-11" db="EMBL/GenBank/DDBJ databases">
        <title>Complete genome sequence of Paenibacillus baekrokdamisoli strain KCTC 33723.</title>
        <authorList>
            <person name="Kang S.W."/>
            <person name="Lee K.C."/>
            <person name="Kim K.K."/>
            <person name="Kim J.S."/>
            <person name="Kim D.S."/>
            <person name="Ko S.H."/>
            <person name="Yang S.H."/>
            <person name="Lee J.S."/>
        </authorList>
    </citation>
    <scope>NUCLEOTIDE SEQUENCE [LARGE SCALE GENOMIC DNA]</scope>
    <source>
        <strain evidence="1 2">KCTC 33723</strain>
    </source>
</reference>
<accession>A0A3G9J512</accession>
<dbReference type="KEGG" id="pbk:Back11_11980"/>